<feature type="region of interest" description="Disordered" evidence="6">
    <location>
        <begin position="354"/>
        <end position="375"/>
    </location>
</feature>
<comment type="caution">
    <text evidence="8">The sequence shown here is derived from an EMBL/GenBank/DDBJ whole genome shotgun (WGS) entry which is preliminary data.</text>
</comment>
<evidence type="ECO:0000256" key="6">
    <source>
        <dbReference type="SAM" id="MobiDB-lite"/>
    </source>
</evidence>
<evidence type="ECO:0000256" key="4">
    <source>
        <dbReference type="ARBA" id="ARBA00022989"/>
    </source>
</evidence>
<feature type="transmembrane region" description="Helical" evidence="7">
    <location>
        <begin position="243"/>
        <end position="266"/>
    </location>
</feature>
<feature type="compositionally biased region" description="Basic and acidic residues" evidence="6">
    <location>
        <begin position="22"/>
        <end position="35"/>
    </location>
</feature>
<protein>
    <submittedName>
        <fullName evidence="8">YihY/virulence factor BrkB family protein</fullName>
    </submittedName>
</protein>
<dbReference type="PANTHER" id="PTHR30213">
    <property type="entry name" value="INNER MEMBRANE PROTEIN YHJD"/>
    <property type="match status" value="1"/>
</dbReference>
<evidence type="ECO:0000256" key="1">
    <source>
        <dbReference type="ARBA" id="ARBA00004651"/>
    </source>
</evidence>
<evidence type="ECO:0000256" key="3">
    <source>
        <dbReference type="ARBA" id="ARBA00022692"/>
    </source>
</evidence>
<evidence type="ECO:0000256" key="7">
    <source>
        <dbReference type="SAM" id="Phobius"/>
    </source>
</evidence>
<sequence>MSETQHRETMARDQQEGSFDQAEERGPDSPAELDKPDWKAVAKRVVAEFGEDGGPDLAAALTYFAIMSLAPMLLALSTSLSFLGQGEATQTAIEDLGAELGLQQGTIETVVKYLNSMGEAGGAGILLIVGLLGALWSASNYVNAFSRMMNNVYEVEEGRPVWKLRPWLVGLTVVILLLLITIVLSVTLSGTVSELVFGAIGLSGTATTVWNIAKWPVILLILVVIVALLYWGTPNIKQPKFRWLSPGAALAVVVAILAAAGFGFYVANFGSYNATYGALGGVIVLLLLIFIINNVLVLGAELDAELERGRELAAGMAAEETILLPPRDSKGTEKKAEKSAKLVREARQLRMKAARQLKDSGKESGLPGRESGPKV</sequence>
<keyword evidence="2" id="KW-1003">Cell membrane</keyword>
<feature type="transmembrane region" description="Helical" evidence="7">
    <location>
        <begin position="167"/>
        <end position="192"/>
    </location>
</feature>
<dbReference type="PANTHER" id="PTHR30213:SF0">
    <property type="entry name" value="UPF0761 MEMBRANE PROTEIN YIHY"/>
    <property type="match status" value="1"/>
</dbReference>
<dbReference type="NCBIfam" id="TIGR00765">
    <property type="entry name" value="yihY_not_rbn"/>
    <property type="match status" value="1"/>
</dbReference>
<proteinExistence type="predicted"/>
<reference evidence="8 9" key="1">
    <citation type="submission" date="2024-09" db="EMBL/GenBank/DDBJ databases">
        <authorList>
            <person name="Sun Q."/>
            <person name="Mori K."/>
        </authorList>
    </citation>
    <scope>NUCLEOTIDE SEQUENCE [LARGE SCALE GENOMIC DNA]</scope>
    <source>
        <strain evidence="8 9">JCM 12763</strain>
    </source>
</reference>
<dbReference type="RefSeq" id="WP_141338928.1">
    <property type="nucleotide sequence ID" value="NZ_JBHMAX010000019.1"/>
</dbReference>
<feature type="transmembrane region" description="Helical" evidence="7">
    <location>
        <begin position="123"/>
        <end position="146"/>
    </location>
</feature>
<feature type="transmembrane region" description="Helical" evidence="7">
    <location>
        <begin position="212"/>
        <end position="231"/>
    </location>
</feature>
<accession>A0ABV5V3T9</accession>
<feature type="transmembrane region" description="Helical" evidence="7">
    <location>
        <begin position="278"/>
        <end position="300"/>
    </location>
</feature>
<feature type="region of interest" description="Disordered" evidence="6">
    <location>
        <begin position="1"/>
        <end position="35"/>
    </location>
</feature>
<feature type="compositionally biased region" description="Basic and acidic residues" evidence="6">
    <location>
        <begin position="1"/>
        <end position="15"/>
    </location>
</feature>
<organism evidence="8 9">
    <name type="scientific">Ornithinimicrobium kibberense</name>
    <dbReference type="NCBI Taxonomy" id="282060"/>
    <lineage>
        <taxon>Bacteria</taxon>
        <taxon>Bacillati</taxon>
        <taxon>Actinomycetota</taxon>
        <taxon>Actinomycetes</taxon>
        <taxon>Micrococcales</taxon>
        <taxon>Ornithinimicrobiaceae</taxon>
        <taxon>Ornithinimicrobium</taxon>
    </lineage>
</organism>
<evidence type="ECO:0000256" key="2">
    <source>
        <dbReference type="ARBA" id="ARBA00022475"/>
    </source>
</evidence>
<dbReference type="InterPro" id="IPR017039">
    <property type="entry name" value="Virul_fac_BrkB"/>
</dbReference>
<gene>
    <name evidence="8" type="ORF">ACFFN0_10435</name>
</gene>
<keyword evidence="9" id="KW-1185">Reference proteome</keyword>
<dbReference type="Pfam" id="PF03631">
    <property type="entry name" value="Virul_fac_BrkB"/>
    <property type="match status" value="1"/>
</dbReference>
<evidence type="ECO:0000313" key="9">
    <source>
        <dbReference type="Proteomes" id="UP001589613"/>
    </source>
</evidence>
<dbReference type="EMBL" id="JBHMAX010000019">
    <property type="protein sequence ID" value="MFB9732459.1"/>
    <property type="molecule type" value="Genomic_DNA"/>
</dbReference>
<evidence type="ECO:0000313" key="8">
    <source>
        <dbReference type="EMBL" id="MFB9732459.1"/>
    </source>
</evidence>
<keyword evidence="5 7" id="KW-0472">Membrane</keyword>
<feature type="transmembrane region" description="Helical" evidence="7">
    <location>
        <begin position="57"/>
        <end position="76"/>
    </location>
</feature>
<name>A0ABV5V3T9_9MICO</name>
<keyword evidence="3 7" id="KW-0812">Transmembrane</keyword>
<keyword evidence="4 7" id="KW-1133">Transmembrane helix</keyword>
<dbReference type="Proteomes" id="UP001589613">
    <property type="component" value="Unassembled WGS sequence"/>
</dbReference>
<evidence type="ECO:0000256" key="5">
    <source>
        <dbReference type="ARBA" id="ARBA00023136"/>
    </source>
</evidence>
<comment type="subcellular location">
    <subcellularLocation>
        <location evidence="1">Cell membrane</location>
        <topology evidence="1">Multi-pass membrane protein</topology>
    </subcellularLocation>
</comment>